<evidence type="ECO:0000256" key="2">
    <source>
        <dbReference type="ARBA" id="ARBA00022676"/>
    </source>
</evidence>
<evidence type="ECO:0000313" key="19">
    <source>
        <dbReference type="Proteomes" id="UP000051264"/>
    </source>
</evidence>
<evidence type="ECO:0000256" key="17">
    <source>
        <dbReference type="SAM" id="Phobius"/>
    </source>
</evidence>
<evidence type="ECO:0000256" key="12">
    <source>
        <dbReference type="ARBA" id="ARBA00041185"/>
    </source>
</evidence>
<dbReference type="EC" id="2.4.99.28" evidence="14"/>
<evidence type="ECO:0000256" key="9">
    <source>
        <dbReference type="ARBA" id="ARBA00032370"/>
    </source>
</evidence>
<evidence type="ECO:0000256" key="8">
    <source>
        <dbReference type="ARBA" id="ARBA00023136"/>
    </source>
</evidence>
<dbReference type="InterPro" id="IPR001182">
    <property type="entry name" value="FtsW/RodA"/>
</dbReference>
<dbReference type="PATRIC" id="fig|1423747.3.peg.343"/>
<feature type="transmembrane region" description="Helical" evidence="17">
    <location>
        <begin position="330"/>
        <end position="357"/>
    </location>
</feature>
<feature type="transmembrane region" description="Helical" evidence="17">
    <location>
        <begin position="157"/>
        <end position="174"/>
    </location>
</feature>
<name>A0A0R1RP80_9LACO</name>
<dbReference type="RefSeq" id="WP_106483268.1">
    <property type="nucleotide sequence ID" value="NZ_AZEX01000070.1"/>
</dbReference>
<evidence type="ECO:0000256" key="15">
    <source>
        <dbReference type="ARBA" id="ARBA00049902"/>
    </source>
</evidence>
<keyword evidence="5" id="KW-0133">Cell shape</keyword>
<evidence type="ECO:0000256" key="5">
    <source>
        <dbReference type="ARBA" id="ARBA00022960"/>
    </source>
</evidence>
<evidence type="ECO:0000256" key="13">
    <source>
        <dbReference type="ARBA" id="ARBA00041418"/>
    </source>
</evidence>
<proteinExistence type="inferred from homology"/>
<dbReference type="PANTHER" id="PTHR30474">
    <property type="entry name" value="CELL CYCLE PROTEIN"/>
    <property type="match status" value="1"/>
</dbReference>
<comment type="catalytic activity">
    <reaction evidence="15">
        <text>[GlcNAc-(1-&gt;4)-Mur2Ac(oyl-L-Ala-gamma-D-Glu-L-Lys-D-Ala-D-Ala)](n)-di-trans,octa-cis-undecaprenyl diphosphate + beta-D-GlcNAc-(1-&gt;4)-Mur2Ac(oyl-L-Ala-gamma-D-Glu-L-Lys-D-Ala-D-Ala)-di-trans,octa-cis-undecaprenyl diphosphate = [GlcNAc-(1-&gt;4)-Mur2Ac(oyl-L-Ala-gamma-D-Glu-L-Lys-D-Ala-D-Ala)](n+1)-di-trans,octa-cis-undecaprenyl diphosphate + di-trans,octa-cis-undecaprenyl diphosphate + H(+)</text>
        <dbReference type="Rhea" id="RHEA:23708"/>
        <dbReference type="Rhea" id="RHEA-COMP:9602"/>
        <dbReference type="Rhea" id="RHEA-COMP:9603"/>
        <dbReference type="ChEBI" id="CHEBI:15378"/>
        <dbReference type="ChEBI" id="CHEBI:58405"/>
        <dbReference type="ChEBI" id="CHEBI:60033"/>
        <dbReference type="ChEBI" id="CHEBI:78435"/>
        <dbReference type="EC" id="2.4.99.28"/>
    </reaction>
</comment>
<dbReference type="OrthoDB" id="9812661at2"/>
<accession>A0A0R1RP80</accession>
<feature type="transmembrane region" description="Helical" evidence="17">
    <location>
        <begin position="297"/>
        <end position="318"/>
    </location>
</feature>
<evidence type="ECO:0000256" key="14">
    <source>
        <dbReference type="ARBA" id="ARBA00044770"/>
    </source>
</evidence>
<dbReference type="AlphaFoldDB" id="A0A0R1RP80"/>
<dbReference type="GO" id="GO:0005886">
    <property type="term" value="C:plasma membrane"/>
    <property type="evidence" value="ECO:0007669"/>
    <property type="project" value="TreeGrafter"/>
</dbReference>
<feature type="transmembrane region" description="Helical" evidence="17">
    <location>
        <begin position="12"/>
        <end position="35"/>
    </location>
</feature>
<gene>
    <name evidence="18" type="ORF">FC69_GL000335</name>
</gene>
<dbReference type="GO" id="GO:0032153">
    <property type="term" value="C:cell division site"/>
    <property type="evidence" value="ECO:0007669"/>
    <property type="project" value="TreeGrafter"/>
</dbReference>
<comment type="similarity">
    <text evidence="11">Belongs to the SEDS family. FtsW subfamily.</text>
</comment>
<feature type="transmembrane region" description="Helical" evidence="17">
    <location>
        <begin position="180"/>
        <end position="197"/>
    </location>
</feature>
<evidence type="ECO:0000256" key="3">
    <source>
        <dbReference type="ARBA" id="ARBA00022679"/>
    </source>
</evidence>
<evidence type="ECO:0000256" key="1">
    <source>
        <dbReference type="ARBA" id="ARBA00004141"/>
    </source>
</evidence>
<dbReference type="GO" id="GO:0009252">
    <property type="term" value="P:peptidoglycan biosynthetic process"/>
    <property type="evidence" value="ECO:0007669"/>
    <property type="project" value="UniProtKB-KW"/>
</dbReference>
<evidence type="ECO:0000256" key="4">
    <source>
        <dbReference type="ARBA" id="ARBA00022692"/>
    </source>
</evidence>
<feature type="transmembrane region" description="Helical" evidence="17">
    <location>
        <begin position="363"/>
        <end position="386"/>
    </location>
</feature>
<protein>
    <recommendedName>
        <fullName evidence="12">Probable peptidoglycan glycosyltransferase FtsW</fullName>
        <ecNumber evidence="14">2.4.99.28</ecNumber>
    </recommendedName>
    <alternativeName>
        <fullName evidence="13">Cell division protein FtsW</fullName>
    </alternativeName>
    <alternativeName>
        <fullName evidence="10">Cell wall polymerase</fullName>
    </alternativeName>
    <alternativeName>
        <fullName evidence="9">Peptidoglycan polymerase</fullName>
    </alternativeName>
</protein>
<dbReference type="PROSITE" id="PS00428">
    <property type="entry name" value="FTSW_RODA_SPOVE"/>
    <property type="match status" value="1"/>
</dbReference>
<keyword evidence="4 17" id="KW-0812">Transmembrane</keyword>
<keyword evidence="2" id="KW-0328">Glycosyltransferase</keyword>
<comment type="caution">
    <text evidence="18">The sequence shown here is derived from an EMBL/GenBank/DDBJ whole genome shotgun (WGS) entry which is preliminary data.</text>
</comment>
<evidence type="ECO:0000256" key="11">
    <source>
        <dbReference type="ARBA" id="ARBA00038053"/>
    </source>
</evidence>
<dbReference type="GO" id="GO:0008360">
    <property type="term" value="P:regulation of cell shape"/>
    <property type="evidence" value="ECO:0007669"/>
    <property type="project" value="UniProtKB-KW"/>
</dbReference>
<evidence type="ECO:0000313" key="18">
    <source>
        <dbReference type="EMBL" id="KRL58465.1"/>
    </source>
</evidence>
<keyword evidence="6" id="KW-0573">Peptidoglycan synthesis</keyword>
<evidence type="ECO:0000256" key="7">
    <source>
        <dbReference type="ARBA" id="ARBA00022989"/>
    </source>
</evidence>
<evidence type="ECO:0000256" key="16">
    <source>
        <dbReference type="ARBA" id="ARBA00049966"/>
    </source>
</evidence>
<dbReference type="STRING" id="1423747.FC69_GL000335"/>
<feature type="transmembrane region" description="Helical" evidence="17">
    <location>
        <begin position="81"/>
        <end position="102"/>
    </location>
</feature>
<dbReference type="EMBL" id="AZEX01000070">
    <property type="protein sequence ID" value="KRL58465.1"/>
    <property type="molecule type" value="Genomic_DNA"/>
</dbReference>
<dbReference type="InterPro" id="IPR018365">
    <property type="entry name" value="Cell_cycle_FtsW-rel_CS"/>
</dbReference>
<feature type="transmembrane region" description="Helical" evidence="17">
    <location>
        <begin position="114"/>
        <end position="137"/>
    </location>
</feature>
<comment type="subcellular location">
    <subcellularLocation>
        <location evidence="1">Membrane</location>
        <topology evidence="1">Multi-pass membrane protein</topology>
    </subcellularLocation>
</comment>
<keyword evidence="7 17" id="KW-1133">Transmembrane helix</keyword>
<organism evidence="18 19">
    <name type="scientific">Latilactobacillus fuchuensis DSM 14340 = JCM 11249</name>
    <dbReference type="NCBI Taxonomy" id="1423747"/>
    <lineage>
        <taxon>Bacteria</taxon>
        <taxon>Bacillati</taxon>
        <taxon>Bacillota</taxon>
        <taxon>Bacilli</taxon>
        <taxon>Lactobacillales</taxon>
        <taxon>Lactobacillaceae</taxon>
        <taxon>Latilactobacillus</taxon>
    </lineage>
</organism>
<keyword evidence="3" id="KW-0808">Transferase</keyword>
<comment type="function">
    <text evidence="16">Peptidoglycan polymerase that is essential for cell division.</text>
</comment>
<sequence>MWRKFQKSKIQYLDYWLLMPYIILCAIGALMVYSASSDLMSINGLKPDAYFTKQLIYIAIGFILLLFTFFLRLSVLRSSKLLMWSTIVVFLALLYLFGLSHFRPSAAVNGATAWIPIGPFTIQPSEFAKLLIVLYLASMLSRKEKDLEEKFWDNVKLFLQPVGLVAAILVLVFLQPDLGGASILGMVTLVMFFGTGIPFKYGAIAISGIAAVVTSALTILGHFNLSNNISSYKLNRLLAFLHPFKLENMGGSQLVNSYYAINNGGWFGLGLGNSIQKRGYLPEPYTDFILSIITEEIGVLGALVILGLLSVMIIRIFMLGIHATKMYHTLICYGVGTIIFVQTFFNVGGLLGILPITGVTLPFISYGGSSMLVLATGLGMVLNISAQEKRLAHQRLH</sequence>
<dbReference type="GO" id="GO:0015648">
    <property type="term" value="F:lipid-linked peptidoglycan transporter activity"/>
    <property type="evidence" value="ECO:0007669"/>
    <property type="project" value="TreeGrafter"/>
</dbReference>
<feature type="transmembrane region" description="Helical" evidence="17">
    <location>
        <begin position="55"/>
        <end position="74"/>
    </location>
</feature>
<dbReference type="GO" id="GO:0008955">
    <property type="term" value="F:peptidoglycan glycosyltransferase activity"/>
    <property type="evidence" value="ECO:0007669"/>
    <property type="project" value="UniProtKB-EC"/>
</dbReference>
<keyword evidence="8 17" id="KW-0472">Membrane</keyword>
<dbReference type="PANTHER" id="PTHR30474:SF2">
    <property type="entry name" value="PEPTIDOGLYCAN GLYCOSYLTRANSFERASE FTSW-RELATED"/>
    <property type="match status" value="1"/>
</dbReference>
<dbReference type="Pfam" id="PF01098">
    <property type="entry name" value="FTSW_RODA_SPOVE"/>
    <property type="match status" value="1"/>
</dbReference>
<dbReference type="Proteomes" id="UP000051264">
    <property type="component" value="Unassembled WGS sequence"/>
</dbReference>
<dbReference type="eggNOG" id="COG0772">
    <property type="taxonomic scope" value="Bacteria"/>
</dbReference>
<dbReference type="GO" id="GO:0051301">
    <property type="term" value="P:cell division"/>
    <property type="evidence" value="ECO:0007669"/>
    <property type="project" value="InterPro"/>
</dbReference>
<evidence type="ECO:0000256" key="6">
    <source>
        <dbReference type="ARBA" id="ARBA00022984"/>
    </source>
</evidence>
<evidence type="ECO:0000256" key="10">
    <source>
        <dbReference type="ARBA" id="ARBA00033270"/>
    </source>
</evidence>
<feature type="transmembrane region" description="Helical" evidence="17">
    <location>
        <begin position="204"/>
        <end position="225"/>
    </location>
</feature>
<reference evidence="18 19" key="1">
    <citation type="journal article" date="2015" name="Genome Announc.">
        <title>Expanding the biotechnology potential of lactobacilli through comparative genomics of 213 strains and associated genera.</title>
        <authorList>
            <person name="Sun Z."/>
            <person name="Harris H.M."/>
            <person name="McCann A."/>
            <person name="Guo C."/>
            <person name="Argimon S."/>
            <person name="Zhang W."/>
            <person name="Yang X."/>
            <person name="Jeffery I.B."/>
            <person name="Cooney J.C."/>
            <person name="Kagawa T.F."/>
            <person name="Liu W."/>
            <person name="Song Y."/>
            <person name="Salvetti E."/>
            <person name="Wrobel A."/>
            <person name="Rasinkangas P."/>
            <person name="Parkhill J."/>
            <person name="Rea M.C."/>
            <person name="O'Sullivan O."/>
            <person name="Ritari J."/>
            <person name="Douillard F.P."/>
            <person name="Paul Ross R."/>
            <person name="Yang R."/>
            <person name="Briner A.E."/>
            <person name="Felis G.E."/>
            <person name="de Vos W.M."/>
            <person name="Barrangou R."/>
            <person name="Klaenhammer T.R."/>
            <person name="Caufield P.W."/>
            <person name="Cui Y."/>
            <person name="Zhang H."/>
            <person name="O'Toole P.W."/>
        </authorList>
    </citation>
    <scope>NUCLEOTIDE SEQUENCE [LARGE SCALE GENOMIC DNA]</scope>
    <source>
        <strain evidence="18 19">DSM 14340</strain>
    </source>
</reference>